<keyword evidence="2" id="KW-0378">Hydrolase</keyword>
<dbReference type="Pfam" id="PF01546">
    <property type="entry name" value="Peptidase_M20"/>
    <property type="match status" value="1"/>
</dbReference>
<organism evidence="4 5">
    <name type="scientific">Pseudonocardia zijingensis</name>
    <dbReference type="NCBI Taxonomy" id="153376"/>
    <lineage>
        <taxon>Bacteria</taxon>
        <taxon>Bacillati</taxon>
        <taxon>Actinomycetota</taxon>
        <taxon>Actinomycetes</taxon>
        <taxon>Pseudonocardiales</taxon>
        <taxon>Pseudonocardiaceae</taxon>
        <taxon>Pseudonocardia</taxon>
    </lineage>
</organism>
<dbReference type="SUPFAM" id="SSF53187">
    <property type="entry name" value="Zn-dependent exopeptidases"/>
    <property type="match status" value="1"/>
</dbReference>
<dbReference type="InterPro" id="IPR011650">
    <property type="entry name" value="Peptidase_M20_dimer"/>
</dbReference>
<dbReference type="Gene3D" id="3.40.630.10">
    <property type="entry name" value="Zn peptidases"/>
    <property type="match status" value="1"/>
</dbReference>
<comment type="caution">
    <text evidence="4">The sequence shown here is derived from an EMBL/GenBank/DDBJ whole genome shotgun (WGS) entry which is preliminary data.</text>
</comment>
<dbReference type="InterPro" id="IPR050072">
    <property type="entry name" value="Peptidase_M20A"/>
</dbReference>
<feature type="domain" description="Peptidase M20 dimerisation" evidence="3">
    <location>
        <begin position="192"/>
        <end position="286"/>
    </location>
</feature>
<accession>A0ABP3YNC4</accession>
<dbReference type="CDD" id="cd03885">
    <property type="entry name" value="M20_CPDG2"/>
    <property type="match status" value="1"/>
</dbReference>
<dbReference type="PANTHER" id="PTHR43808:SF9">
    <property type="entry name" value="BLL0789 PROTEIN"/>
    <property type="match status" value="1"/>
</dbReference>
<proteinExistence type="predicted"/>
<dbReference type="Gene3D" id="3.30.70.360">
    <property type="match status" value="1"/>
</dbReference>
<evidence type="ECO:0000313" key="4">
    <source>
        <dbReference type="EMBL" id="GAA0900341.1"/>
    </source>
</evidence>
<dbReference type="InterPro" id="IPR017150">
    <property type="entry name" value="Pept_M20_glutamate_carboxypep"/>
</dbReference>
<keyword evidence="1" id="KW-0479">Metal-binding</keyword>
<evidence type="ECO:0000313" key="5">
    <source>
        <dbReference type="Proteomes" id="UP001499967"/>
    </source>
</evidence>
<dbReference type="Proteomes" id="UP001499967">
    <property type="component" value="Unassembled WGS sequence"/>
</dbReference>
<protein>
    <submittedName>
        <fullName evidence="4">M20 family metallopeptidase</fullName>
    </submittedName>
</protein>
<dbReference type="SUPFAM" id="SSF55031">
    <property type="entry name" value="Bacterial exopeptidase dimerisation domain"/>
    <property type="match status" value="1"/>
</dbReference>
<dbReference type="RefSeq" id="WP_343945658.1">
    <property type="nucleotide sequence ID" value="NZ_BAAAHP010000219.1"/>
</dbReference>
<name>A0ABP3YNC4_9PSEU</name>
<evidence type="ECO:0000256" key="2">
    <source>
        <dbReference type="ARBA" id="ARBA00022801"/>
    </source>
</evidence>
<dbReference type="Pfam" id="PF07687">
    <property type="entry name" value="M20_dimer"/>
    <property type="match status" value="1"/>
</dbReference>
<dbReference type="InterPro" id="IPR036264">
    <property type="entry name" value="Bact_exopeptidase_dim_dom"/>
</dbReference>
<dbReference type="PIRSF" id="PIRSF037238">
    <property type="entry name" value="Carboxypeptidase_G2"/>
    <property type="match status" value="1"/>
</dbReference>
<dbReference type="PANTHER" id="PTHR43808">
    <property type="entry name" value="ACETYLORNITHINE DEACETYLASE"/>
    <property type="match status" value="1"/>
</dbReference>
<dbReference type="EMBL" id="BAAAHP010000219">
    <property type="protein sequence ID" value="GAA0900341.1"/>
    <property type="molecule type" value="Genomic_DNA"/>
</dbReference>
<sequence>MSDAVLPGREALAAVDRWVRDRSGEIVADIEALVRLETPSTDKVLLGRGLDWLRKRTEQVVGAPDAVELVDGGERGDVLVLTYAGTGAAVVTFLCHYDTVWDAGTFAGRPYALDGDTAVGPGIFDMKAGCIQAVWSLAALRAAGLPAPTVRIVYTGDEEIGSEASRATIERYAAGSDLVMLFEPSEQGCVKTERKGIGRFFATVHGRAAHAGNHYEEGVSAVDELARLTVALHGLTDLSAGTTVNVGVVAGGTRSNVVAAQANAEIDVRVARVAEMERIDAALAAVRPHHPNARIELTGGWNRPPMERSELTVAPYRIARDVAALLGRELGEVAVGGGSDGNFAAALGVPVLDGMGAVGGHPHAPGEFIAVSASVDRVAIATGVLAALGAGPG</sequence>
<dbReference type="InterPro" id="IPR002933">
    <property type="entry name" value="Peptidase_M20"/>
</dbReference>
<evidence type="ECO:0000256" key="1">
    <source>
        <dbReference type="ARBA" id="ARBA00022723"/>
    </source>
</evidence>
<evidence type="ECO:0000259" key="3">
    <source>
        <dbReference type="Pfam" id="PF07687"/>
    </source>
</evidence>
<keyword evidence="5" id="KW-1185">Reference proteome</keyword>
<reference evidence="5" key="1">
    <citation type="journal article" date="2019" name="Int. J. Syst. Evol. Microbiol.">
        <title>The Global Catalogue of Microorganisms (GCM) 10K type strain sequencing project: providing services to taxonomists for standard genome sequencing and annotation.</title>
        <authorList>
            <consortium name="The Broad Institute Genomics Platform"/>
            <consortium name="The Broad Institute Genome Sequencing Center for Infectious Disease"/>
            <person name="Wu L."/>
            <person name="Ma J."/>
        </authorList>
    </citation>
    <scope>NUCLEOTIDE SEQUENCE [LARGE SCALE GENOMIC DNA]</scope>
    <source>
        <strain evidence="5">JCM 11117</strain>
    </source>
</reference>
<gene>
    <name evidence="4" type="ORF">GCM10009559_66190</name>
</gene>